<reference evidence="1" key="1">
    <citation type="submission" date="2013-12" db="EMBL/GenBank/DDBJ databases">
        <title>A Varibaculum cambriense genome reconstructed from a premature infant gut community with otherwise low bacterial novelty that shifts toward anaerobic metabolism during the third week of life.</title>
        <authorList>
            <person name="Brown C.T."/>
            <person name="Sharon I."/>
            <person name="Thomas B.C."/>
            <person name="Castelle C.J."/>
            <person name="Morowitz M.J."/>
            <person name="Banfield J.F."/>
        </authorList>
    </citation>
    <scope>NUCLEOTIDE SEQUENCE</scope>
</reference>
<evidence type="ECO:0000313" key="1">
    <source>
        <dbReference type="EMBL" id="ETJ25928.1"/>
    </source>
</evidence>
<feature type="non-terminal residue" evidence="1">
    <location>
        <position position="1"/>
    </location>
</feature>
<proteinExistence type="predicted"/>
<dbReference type="EMBL" id="AZMM01017600">
    <property type="protein sequence ID" value="ETJ25928.1"/>
    <property type="molecule type" value="Genomic_DNA"/>
</dbReference>
<comment type="caution">
    <text evidence="1">The sequence shown here is derived from an EMBL/GenBank/DDBJ whole genome shotgun (WGS) entry which is preliminary data.</text>
</comment>
<accession>W1X6L6</accession>
<sequence length="24" mass="2917">KFVRTIREHTDLKLDLHLMIINPI</sequence>
<name>W1X6L6_9ZZZZ</name>
<organism evidence="1">
    <name type="scientific">human gut metagenome</name>
    <dbReference type="NCBI Taxonomy" id="408170"/>
    <lineage>
        <taxon>unclassified sequences</taxon>
        <taxon>metagenomes</taxon>
        <taxon>organismal metagenomes</taxon>
    </lineage>
</organism>
<dbReference type="AlphaFoldDB" id="W1X6L6"/>
<protein>
    <submittedName>
        <fullName evidence="1">Uncharacterized protein</fullName>
    </submittedName>
</protein>
<gene>
    <name evidence="1" type="ORF">Q604_UNBC17600G0001</name>
</gene>